<evidence type="ECO:0000313" key="2">
    <source>
        <dbReference type="EMBL" id="OTP70993.1"/>
    </source>
</evidence>
<proteinExistence type="predicted"/>
<name>A0A242MJ58_CABSO</name>
<accession>A0A242MJ58</accession>
<dbReference type="AlphaFoldDB" id="A0A242MJ58"/>
<comment type="caution">
    <text evidence="2">The sequence shown here is derived from an EMBL/GenBank/DDBJ whole genome shotgun (WGS) entry which is preliminary data.</text>
</comment>
<reference evidence="2 3" key="1">
    <citation type="submission" date="2017-03" db="EMBL/GenBank/DDBJ databases">
        <title>Genome analysis of strain PAMC 26510.</title>
        <authorList>
            <person name="Oh H.-M."/>
            <person name="Yang J.-A."/>
        </authorList>
    </citation>
    <scope>NUCLEOTIDE SEQUENCE [LARGE SCALE GENOMIC DNA]</scope>
    <source>
        <strain evidence="2 3">PAMC 26510</strain>
    </source>
</reference>
<gene>
    <name evidence="2" type="ORF">PAMC26510_24375</name>
</gene>
<organism evidence="2 3">
    <name type="scientific">Caballeronia sordidicola</name>
    <name type="common">Burkholderia sordidicola</name>
    <dbReference type="NCBI Taxonomy" id="196367"/>
    <lineage>
        <taxon>Bacteria</taxon>
        <taxon>Pseudomonadati</taxon>
        <taxon>Pseudomonadota</taxon>
        <taxon>Betaproteobacteria</taxon>
        <taxon>Burkholderiales</taxon>
        <taxon>Burkholderiaceae</taxon>
        <taxon>Caballeronia</taxon>
    </lineage>
</organism>
<feature type="compositionally biased region" description="Basic residues" evidence="1">
    <location>
        <begin position="103"/>
        <end position="112"/>
    </location>
</feature>
<dbReference type="EMBL" id="NBTY01000133">
    <property type="protein sequence ID" value="OTP70993.1"/>
    <property type="molecule type" value="Genomic_DNA"/>
</dbReference>
<feature type="compositionally biased region" description="Basic and acidic residues" evidence="1">
    <location>
        <begin position="84"/>
        <end position="94"/>
    </location>
</feature>
<evidence type="ECO:0000256" key="1">
    <source>
        <dbReference type="SAM" id="MobiDB-lite"/>
    </source>
</evidence>
<evidence type="ECO:0000313" key="3">
    <source>
        <dbReference type="Proteomes" id="UP000194546"/>
    </source>
</evidence>
<feature type="region of interest" description="Disordered" evidence="1">
    <location>
        <begin position="1"/>
        <end position="127"/>
    </location>
</feature>
<sequence length="157" mass="17065">MPRARQQPRDQPPAQPAADDGKVGLGRHERIGPHNSIHDDDASSANAAERTGAHEAQGSRCREKCPFRALTERAAHQTCSGTKPRRECSRRARNADCGPARTGRNRKPHAGFRKLPSPVLPGSGAKGLSQPRRAFLHFFKPGDACRSTPVSSTFIKT</sequence>
<feature type="compositionally biased region" description="Basic and acidic residues" evidence="1">
    <location>
        <begin position="19"/>
        <end position="41"/>
    </location>
</feature>
<protein>
    <submittedName>
        <fullName evidence="2">Uncharacterized protein</fullName>
    </submittedName>
</protein>
<feature type="compositionally biased region" description="Basic and acidic residues" evidence="1">
    <location>
        <begin position="60"/>
        <end position="75"/>
    </location>
</feature>
<dbReference type="Proteomes" id="UP000194546">
    <property type="component" value="Unassembled WGS sequence"/>
</dbReference>